<organism evidence="2 3">
    <name type="scientific">Paramecium primaurelia</name>
    <dbReference type="NCBI Taxonomy" id="5886"/>
    <lineage>
        <taxon>Eukaryota</taxon>
        <taxon>Sar</taxon>
        <taxon>Alveolata</taxon>
        <taxon>Ciliophora</taxon>
        <taxon>Intramacronucleata</taxon>
        <taxon>Oligohymenophorea</taxon>
        <taxon>Peniculida</taxon>
        <taxon>Parameciidae</taxon>
        <taxon>Paramecium</taxon>
    </lineage>
</organism>
<evidence type="ECO:0000313" key="3">
    <source>
        <dbReference type="Proteomes" id="UP000688137"/>
    </source>
</evidence>
<evidence type="ECO:0000313" key="2">
    <source>
        <dbReference type="EMBL" id="CAD8046583.1"/>
    </source>
</evidence>
<comment type="caution">
    <text evidence="2">The sequence shown here is derived from an EMBL/GenBank/DDBJ whole genome shotgun (WGS) entry which is preliminary data.</text>
</comment>
<feature type="region of interest" description="Disordered" evidence="1">
    <location>
        <begin position="1"/>
        <end position="23"/>
    </location>
</feature>
<dbReference type="EMBL" id="CAJJDM010000007">
    <property type="protein sequence ID" value="CAD8046583.1"/>
    <property type="molecule type" value="Genomic_DNA"/>
</dbReference>
<dbReference type="Proteomes" id="UP000688137">
    <property type="component" value="Unassembled WGS sequence"/>
</dbReference>
<evidence type="ECO:0000256" key="1">
    <source>
        <dbReference type="SAM" id="MobiDB-lite"/>
    </source>
</evidence>
<sequence length="318" mass="37494">MIKSQRESQERSNQEFPSLSPKKSFSMVKSNNIIQISQNSQQSILKQSLKSKQALGTLLNNKLNLDNQSSEIALRKSFRQDKNSLCTFIPNKRSMLQSQCIDVSSQIRSISFKETNLMQILNQISYIINELKQYKSEKGLISLIEKEIHSNTRFHDLSFLFVDAKMKDIVSSEQLFKKIYKQFTYSSDNRTIVKRSKLDQNFLQLLSEFLNKLEEMFRKVHESQFQGLQESMKSSRIKLLNKEIEVQNLFTSQQKRDSYQQLQSFLQSKFSINKRILESKLFQDINDLEEKNGQFKYIDQNNRFISNKIDDILKNIKY</sequence>
<name>A0A8S1JVD1_PARPR</name>
<gene>
    <name evidence="2" type="ORF">PPRIM_AZ9-3.1.T0100479</name>
</gene>
<dbReference type="AlphaFoldDB" id="A0A8S1JVD1"/>
<dbReference type="OMA" id="KETNLMQ"/>
<reference evidence="2" key="1">
    <citation type="submission" date="2021-01" db="EMBL/GenBank/DDBJ databases">
        <authorList>
            <consortium name="Genoscope - CEA"/>
            <person name="William W."/>
        </authorList>
    </citation>
    <scope>NUCLEOTIDE SEQUENCE</scope>
</reference>
<proteinExistence type="predicted"/>
<accession>A0A8S1JVD1</accession>
<keyword evidence="3" id="KW-1185">Reference proteome</keyword>
<feature type="compositionally biased region" description="Basic and acidic residues" evidence="1">
    <location>
        <begin position="1"/>
        <end position="13"/>
    </location>
</feature>
<feature type="compositionally biased region" description="Polar residues" evidence="1">
    <location>
        <begin position="14"/>
        <end position="23"/>
    </location>
</feature>
<protein>
    <submittedName>
        <fullName evidence="2">Uncharacterized protein</fullName>
    </submittedName>
</protein>